<organism evidence="2 3">
    <name type="scientific">Tessaracoccus flavus</name>
    <dbReference type="NCBI Taxonomy" id="1610493"/>
    <lineage>
        <taxon>Bacteria</taxon>
        <taxon>Bacillati</taxon>
        <taxon>Actinomycetota</taxon>
        <taxon>Actinomycetes</taxon>
        <taxon>Propionibacteriales</taxon>
        <taxon>Propionibacteriaceae</taxon>
        <taxon>Tessaracoccus</taxon>
    </lineage>
</organism>
<gene>
    <name evidence="2" type="ORF">RPIT_10180</name>
</gene>
<dbReference type="KEGG" id="tfl:RPIT_10180"/>
<dbReference type="AlphaFoldDB" id="A0A1Q2CG65"/>
<dbReference type="Proteomes" id="UP000188324">
    <property type="component" value="Chromosome"/>
</dbReference>
<proteinExistence type="predicted"/>
<keyword evidence="3" id="KW-1185">Reference proteome</keyword>
<reference evidence="2 3" key="1">
    <citation type="journal article" date="2016" name="Int. J. Syst. Evol. Microbiol.">
        <title>Tessaracoccus flavus sp. nov., isolated from the drainage system of a lindane-producing factory.</title>
        <authorList>
            <person name="Kumari R."/>
            <person name="Singh P."/>
            <person name="Schumann P."/>
            <person name="Lal R."/>
        </authorList>
    </citation>
    <scope>NUCLEOTIDE SEQUENCE [LARGE SCALE GENOMIC DNA]</scope>
    <source>
        <strain evidence="2 3">RP1T</strain>
    </source>
</reference>
<dbReference type="STRING" id="1610493.RPIT_10180"/>
<dbReference type="OrthoDB" id="3733964at2"/>
<evidence type="ECO:0000313" key="2">
    <source>
        <dbReference type="EMBL" id="AQP45112.1"/>
    </source>
</evidence>
<dbReference type="EMBL" id="CP019605">
    <property type="protein sequence ID" value="AQP45112.1"/>
    <property type="molecule type" value="Genomic_DNA"/>
</dbReference>
<evidence type="ECO:0000256" key="1">
    <source>
        <dbReference type="SAM" id="MobiDB-lite"/>
    </source>
</evidence>
<evidence type="ECO:0000313" key="3">
    <source>
        <dbReference type="Proteomes" id="UP000188324"/>
    </source>
</evidence>
<accession>A0A1Q2CG65</accession>
<sequence length="153" mass="16365">MIWVACGIVAIGVLAAAAFAGLGRFGGMPQDPVLDQFRGRVPDGPVDESLLERLQLPTSSSGYARHEVDDYLRDVAAGTAPPPSEATFSVVRGGYEMATVDNLIERERYERPTAATDDEPPALPATHGADTPPDEGEVPETSRRPDDGWTDTE</sequence>
<name>A0A1Q2CG65_9ACTN</name>
<protein>
    <submittedName>
        <fullName evidence="2">Uncharacterized protein</fullName>
    </submittedName>
</protein>
<feature type="region of interest" description="Disordered" evidence="1">
    <location>
        <begin position="102"/>
        <end position="153"/>
    </location>
</feature>
<dbReference type="RefSeq" id="WP_077342856.1">
    <property type="nucleotide sequence ID" value="NZ_CP019605.1"/>
</dbReference>